<keyword evidence="3" id="KW-1185">Reference proteome</keyword>
<accession>A0A1M7FH27</accession>
<proteinExistence type="predicted"/>
<feature type="region of interest" description="Disordered" evidence="1">
    <location>
        <begin position="124"/>
        <end position="155"/>
    </location>
</feature>
<sequence>MAGEVELAALLCAFLAGSEQETRKYFDVNGMSRYVRVDCETDRHVIEIGLDGKSASRDSVHQALFFAHLTGKAPAVILIDRDGHEGRFEYEMRHVTKAAGVVYATCSEDFIVRWAQTRAMRQGNAGEGRDDLPGAGPAQSLCNLEALRGDEETGS</sequence>
<dbReference type="Proteomes" id="UP000322545">
    <property type="component" value="Unassembled WGS sequence"/>
</dbReference>
<gene>
    <name evidence="2" type="ORF">SAMN05443432_104191</name>
</gene>
<evidence type="ECO:0000256" key="1">
    <source>
        <dbReference type="SAM" id="MobiDB-lite"/>
    </source>
</evidence>
<name>A0A1M7FH27_9RHOB</name>
<dbReference type="RefSeq" id="WP_149779380.1">
    <property type="nucleotide sequence ID" value="NZ_FRCB01000004.1"/>
</dbReference>
<evidence type="ECO:0000313" key="3">
    <source>
        <dbReference type="Proteomes" id="UP000322545"/>
    </source>
</evidence>
<evidence type="ECO:0000313" key="2">
    <source>
        <dbReference type="EMBL" id="SHM03290.1"/>
    </source>
</evidence>
<organism evidence="2 3">
    <name type="scientific">Roseovarius litoreus</name>
    <dbReference type="NCBI Taxonomy" id="1155722"/>
    <lineage>
        <taxon>Bacteria</taxon>
        <taxon>Pseudomonadati</taxon>
        <taxon>Pseudomonadota</taxon>
        <taxon>Alphaproteobacteria</taxon>
        <taxon>Rhodobacterales</taxon>
        <taxon>Roseobacteraceae</taxon>
        <taxon>Roseovarius</taxon>
    </lineage>
</organism>
<dbReference type="EMBL" id="FRCB01000004">
    <property type="protein sequence ID" value="SHM03290.1"/>
    <property type="molecule type" value="Genomic_DNA"/>
</dbReference>
<reference evidence="2 3" key="1">
    <citation type="submission" date="2016-11" db="EMBL/GenBank/DDBJ databases">
        <authorList>
            <person name="Varghese N."/>
            <person name="Submissions S."/>
        </authorList>
    </citation>
    <scope>NUCLEOTIDE SEQUENCE [LARGE SCALE GENOMIC DNA]</scope>
    <source>
        <strain evidence="2 3">DSM 28249</strain>
    </source>
</reference>
<protein>
    <submittedName>
        <fullName evidence="2">Uncharacterized protein</fullName>
    </submittedName>
</protein>
<dbReference type="AlphaFoldDB" id="A0A1M7FH27"/>